<dbReference type="PANTHER" id="PTHR13710">
    <property type="entry name" value="DNA HELICASE RECQ FAMILY MEMBER"/>
    <property type="match status" value="1"/>
</dbReference>
<dbReference type="GO" id="GO:0006310">
    <property type="term" value="P:DNA recombination"/>
    <property type="evidence" value="ECO:0007669"/>
    <property type="project" value="UniProtKB-UniRule"/>
</dbReference>
<dbReference type="Gene3D" id="1.10.150.80">
    <property type="entry name" value="HRDC domain"/>
    <property type="match status" value="1"/>
</dbReference>
<evidence type="ECO:0000256" key="15">
    <source>
        <dbReference type="ARBA" id="ARBA00034617"/>
    </source>
</evidence>
<keyword evidence="12" id="KW-0233">DNA recombination</keyword>
<dbReference type="SMART" id="SM00956">
    <property type="entry name" value="RQC"/>
    <property type="match status" value="1"/>
</dbReference>
<dbReference type="GO" id="GO:0005737">
    <property type="term" value="C:cytoplasm"/>
    <property type="evidence" value="ECO:0007669"/>
    <property type="project" value="TreeGrafter"/>
</dbReference>
<comment type="cofactor">
    <cofactor evidence="1">
        <name>Mg(2+)</name>
        <dbReference type="ChEBI" id="CHEBI:18420"/>
    </cofactor>
</comment>
<dbReference type="InterPro" id="IPR004589">
    <property type="entry name" value="DNA_helicase_ATP-dep_RecQ"/>
</dbReference>
<evidence type="ECO:0000259" key="19">
    <source>
        <dbReference type="PROSITE" id="PS51194"/>
    </source>
</evidence>
<dbReference type="Pfam" id="PF00570">
    <property type="entry name" value="HRDC"/>
    <property type="match status" value="1"/>
</dbReference>
<evidence type="ECO:0000259" key="17">
    <source>
        <dbReference type="PROSITE" id="PS50967"/>
    </source>
</evidence>
<dbReference type="SMART" id="SM00490">
    <property type="entry name" value="HELICc"/>
    <property type="match status" value="1"/>
</dbReference>
<reference evidence="20 21" key="1">
    <citation type="submission" date="2019-03" db="EMBL/GenBank/DDBJ databases">
        <title>Genomic Encyclopedia of Type Strains, Phase IV (KMG-IV): sequencing the most valuable type-strain genomes for metagenomic binning, comparative biology and taxonomic classification.</title>
        <authorList>
            <person name="Goeker M."/>
        </authorList>
    </citation>
    <scope>NUCLEOTIDE SEQUENCE [LARGE SCALE GENOMIC DNA]</scope>
    <source>
        <strain evidence="20 21">DSM 24176</strain>
    </source>
</reference>
<evidence type="ECO:0000313" key="21">
    <source>
        <dbReference type="Proteomes" id="UP000294545"/>
    </source>
</evidence>
<keyword evidence="14" id="KW-0413">Isomerase</keyword>
<evidence type="ECO:0000256" key="10">
    <source>
        <dbReference type="ARBA" id="ARBA00022840"/>
    </source>
</evidence>
<protein>
    <recommendedName>
        <fullName evidence="16">DNA helicase RecQ</fullName>
        <ecNumber evidence="16">5.6.2.4</ecNumber>
    </recommendedName>
</protein>
<evidence type="ECO:0000313" key="20">
    <source>
        <dbReference type="EMBL" id="TCK98635.1"/>
    </source>
</evidence>
<dbReference type="InterPro" id="IPR032284">
    <property type="entry name" value="RecQ_Zn-bd"/>
</dbReference>
<dbReference type="InterPro" id="IPR006293">
    <property type="entry name" value="DNA_helicase_ATP-dep_RecQ_bac"/>
</dbReference>
<evidence type="ECO:0000256" key="6">
    <source>
        <dbReference type="ARBA" id="ARBA00022763"/>
    </source>
</evidence>
<dbReference type="Pfam" id="PF14493">
    <property type="entry name" value="HTH_40"/>
    <property type="match status" value="1"/>
</dbReference>
<dbReference type="Gene3D" id="3.40.50.300">
    <property type="entry name" value="P-loop containing nucleotide triphosphate hydrolases"/>
    <property type="match status" value="2"/>
</dbReference>
<dbReference type="GO" id="GO:0009378">
    <property type="term" value="F:four-way junction helicase activity"/>
    <property type="evidence" value="ECO:0007669"/>
    <property type="project" value="TreeGrafter"/>
</dbReference>
<evidence type="ECO:0000256" key="12">
    <source>
        <dbReference type="ARBA" id="ARBA00023172"/>
    </source>
</evidence>
<dbReference type="InterPro" id="IPR044876">
    <property type="entry name" value="HRDC_dom_sf"/>
</dbReference>
<dbReference type="OrthoDB" id="9763310at2"/>
<feature type="domain" description="Helicase ATP-binding" evidence="18">
    <location>
        <begin position="27"/>
        <end position="196"/>
    </location>
</feature>
<keyword evidence="21" id="KW-1185">Reference proteome</keyword>
<dbReference type="PANTHER" id="PTHR13710:SF105">
    <property type="entry name" value="ATP-DEPENDENT DNA HELICASE Q1"/>
    <property type="match status" value="1"/>
</dbReference>
<dbReference type="GO" id="GO:0030894">
    <property type="term" value="C:replisome"/>
    <property type="evidence" value="ECO:0007669"/>
    <property type="project" value="TreeGrafter"/>
</dbReference>
<dbReference type="InterPro" id="IPR036390">
    <property type="entry name" value="WH_DNA-bd_sf"/>
</dbReference>
<keyword evidence="11" id="KW-0238">DNA-binding</keyword>
<feature type="domain" description="Helicase C-terminal" evidence="19">
    <location>
        <begin position="217"/>
        <end position="366"/>
    </location>
</feature>
<dbReference type="Pfam" id="PF00271">
    <property type="entry name" value="Helicase_C"/>
    <property type="match status" value="1"/>
</dbReference>
<dbReference type="GO" id="GO:0006260">
    <property type="term" value="P:DNA replication"/>
    <property type="evidence" value="ECO:0007669"/>
    <property type="project" value="InterPro"/>
</dbReference>
<keyword evidence="6" id="KW-0227">DNA damage</keyword>
<dbReference type="InterPro" id="IPR014001">
    <property type="entry name" value="Helicase_ATP-bd"/>
</dbReference>
<feature type="domain" description="HRDC" evidence="17">
    <location>
        <begin position="525"/>
        <end position="605"/>
    </location>
</feature>
<dbReference type="GO" id="GO:0016787">
    <property type="term" value="F:hydrolase activity"/>
    <property type="evidence" value="ECO:0007669"/>
    <property type="project" value="UniProtKB-KW"/>
</dbReference>
<evidence type="ECO:0000256" key="11">
    <source>
        <dbReference type="ARBA" id="ARBA00023125"/>
    </source>
</evidence>
<evidence type="ECO:0000256" key="7">
    <source>
        <dbReference type="ARBA" id="ARBA00022801"/>
    </source>
</evidence>
<evidence type="ECO:0000256" key="4">
    <source>
        <dbReference type="ARBA" id="ARBA00022723"/>
    </source>
</evidence>
<dbReference type="SMART" id="SM00341">
    <property type="entry name" value="HRDC"/>
    <property type="match status" value="1"/>
</dbReference>
<comment type="catalytic activity">
    <reaction evidence="15">
        <text>Couples ATP hydrolysis with the unwinding of duplex DNA by translocating in the 3'-5' direction.</text>
        <dbReference type="EC" id="5.6.2.4"/>
    </reaction>
</comment>
<dbReference type="Gene3D" id="1.10.10.10">
    <property type="entry name" value="Winged helix-like DNA-binding domain superfamily/Winged helix DNA-binding domain"/>
    <property type="match status" value="1"/>
</dbReference>
<evidence type="ECO:0000256" key="16">
    <source>
        <dbReference type="NCBIfam" id="TIGR01389"/>
    </source>
</evidence>
<keyword evidence="10" id="KW-0067">ATP-binding</keyword>
<evidence type="ECO:0000259" key="18">
    <source>
        <dbReference type="PROSITE" id="PS51192"/>
    </source>
</evidence>
<dbReference type="NCBIfam" id="TIGR00614">
    <property type="entry name" value="recQ_fam"/>
    <property type="match status" value="1"/>
</dbReference>
<dbReference type="GO" id="GO:0009432">
    <property type="term" value="P:SOS response"/>
    <property type="evidence" value="ECO:0007669"/>
    <property type="project" value="UniProtKB-UniRule"/>
</dbReference>
<dbReference type="EC" id="5.6.2.4" evidence="16"/>
<dbReference type="InterPro" id="IPR001650">
    <property type="entry name" value="Helicase_C-like"/>
</dbReference>
<comment type="caution">
    <text evidence="20">The sequence shown here is derived from an EMBL/GenBank/DDBJ whole genome shotgun (WGS) entry which is preliminary data.</text>
</comment>
<evidence type="ECO:0000256" key="8">
    <source>
        <dbReference type="ARBA" id="ARBA00022806"/>
    </source>
</evidence>
<dbReference type="InterPro" id="IPR036388">
    <property type="entry name" value="WH-like_DNA-bd_sf"/>
</dbReference>
<keyword evidence="7" id="KW-0378">Hydrolase</keyword>
<evidence type="ECO:0000256" key="13">
    <source>
        <dbReference type="ARBA" id="ARBA00023204"/>
    </source>
</evidence>
<keyword evidence="5" id="KW-0547">Nucleotide-binding</keyword>
<dbReference type="InterPro" id="IPR010997">
    <property type="entry name" value="HRDC-like_sf"/>
</dbReference>
<evidence type="ECO:0000256" key="14">
    <source>
        <dbReference type="ARBA" id="ARBA00023235"/>
    </source>
</evidence>
<dbReference type="NCBIfam" id="TIGR01389">
    <property type="entry name" value="recQ"/>
    <property type="match status" value="1"/>
</dbReference>
<keyword evidence="8 20" id="KW-0347">Helicase</keyword>
<keyword evidence="4" id="KW-0479">Metal-binding</keyword>
<dbReference type="PROSITE" id="PS51192">
    <property type="entry name" value="HELICASE_ATP_BIND_1"/>
    <property type="match status" value="1"/>
</dbReference>
<dbReference type="GO" id="GO:0043138">
    <property type="term" value="F:3'-5' DNA helicase activity"/>
    <property type="evidence" value="ECO:0007669"/>
    <property type="project" value="UniProtKB-EC"/>
</dbReference>
<dbReference type="InterPro" id="IPR002121">
    <property type="entry name" value="HRDC_dom"/>
</dbReference>
<dbReference type="EMBL" id="SMGQ01000011">
    <property type="protein sequence ID" value="TCK98635.1"/>
    <property type="molecule type" value="Genomic_DNA"/>
</dbReference>
<gene>
    <name evidence="20" type="ORF">EDC19_1067</name>
</gene>
<dbReference type="InterPro" id="IPR018982">
    <property type="entry name" value="RQC_domain"/>
</dbReference>
<dbReference type="RefSeq" id="WP_132281584.1">
    <property type="nucleotide sequence ID" value="NZ_SMGQ01000011.1"/>
</dbReference>
<dbReference type="GO" id="GO:0046872">
    <property type="term" value="F:metal ion binding"/>
    <property type="evidence" value="ECO:0007669"/>
    <property type="project" value="UniProtKB-KW"/>
</dbReference>
<dbReference type="Gene3D" id="1.10.10.1390">
    <property type="entry name" value="ATP-dependent DNA helicase RecQ"/>
    <property type="match status" value="1"/>
</dbReference>
<accession>A0A4R1MZM1</accession>
<sequence>MLETQAKVLLKKYYGYDDFREGQKNLIDNILKGKDVLGIMPTGAGKSICYQIPALLFEGITLVISPLISLMKDQVDTLNEMGIQAAFINSSLSDSEFRHIITNVRKNTYKLIYIAPERLETEFFSQFIQSLNVSMIAIDEAHCISQWGHDFRPSYRNISKAIENLRNQPIIAAFTATATPQVKEDIIRLLNLVQPYTLTTGFDRQNLYFEVSNPEDKFSELSTYIKNNKSKSGIIYASTRKTVESICKKLNKKGYTAAQYHAGLSEKERTKNQDEFLCDNVQIMVATNAFGMGIDKSNIAYVIHYNMPKNMESYYQEAGRAGRDGGEAECILFYSPADIITNRLLIENSNDPSKKKNDYHKLNEMSSYCNTDRCLRGYILEYFGEVDSTNKCGNCGNCNNDVKATDVTVEAQKIISCIKRMGERFGSVLVAEVLKGSKNNKVITMGFDKLTTYGIMKDYSKESIKDIIAYLIAEDYLILSGQQYPVLKVSSKSTGILKGKEPLLIKRVIKTKEEKNDKKQLRSDKAYDTDLFDNLRMLRKEMATHQKVPPFVVFSDVTLKEMCRHYPRDEEALMGISGVGAAKLEKYGNQFIEAIQDYMKDKDITILEQSLENETVEKQPKKRIQKESNQDSKVISYEMFQKGLGIEEIAKERELKAMTIENHLVECAHLGMTLDYNRLIHPDEEKQVLEALKVVDGNKLKPIKESLPDHISYGTIKFVKAKKAYNQS</sequence>
<evidence type="ECO:0000256" key="9">
    <source>
        <dbReference type="ARBA" id="ARBA00022833"/>
    </source>
</evidence>
<dbReference type="InterPro" id="IPR029491">
    <property type="entry name" value="Helicase_HTH"/>
</dbReference>
<organism evidence="20 21">
    <name type="scientific">Natranaerovirga hydrolytica</name>
    <dbReference type="NCBI Taxonomy" id="680378"/>
    <lineage>
        <taxon>Bacteria</taxon>
        <taxon>Bacillati</taxon>
        <taxon>Bacillota</taxon>
        <taxon>Clostridia</taxon>
        <taxon>Lachnospirales</taxon>
        <taxon>Natranaerovirgaceae</taxon>
        <taxon>Natranaerovirga</taxon>
    </lineage>
</organism>
<evidence type="ECO:0000256" key="5">
    <source>
        <dbReference type="ARBA" id="ARBA00022741"/>
    </source>
</evidence>
<dbReference type="GO" id="GO:0005524">
    <property type="term" value="F:ATP binding"/>
    <property type="evidence" value="ECO:0007669"/>
    <property type="project" value="UniProtKB-KW"/>
</dbReference>
<comment type="similarity">
    <text evidence="3">Belongs to the helicase family. RecQ subfamily.</text>
</comment>
<name>A0A4R1MZM1_9FIRM</name>
<dbReference type="FunFam" id="3.40.50.300:FF:000296">
    <property type="entry name" value="ATP-dependent DNA helicase RecQ"/>
    <property type="match status" value="1"/>
</dbReference>
<dbReference type="SUPFAM" id="SSF46785">
    <property type="entry name" value="Winged helix' DNA-binding domain"/>
    <property type="match status" value="1"/>
</dbReference>
<dbReference type="SUPFAM" id="SSF47819">
    <property type="entry name" value="HRDC-like"/>
    <property type="match status" value="1"/>
</dbReference>
<evidence type="ECO:0000256" key="2">
    <source>
        <dbReference type="ARBA" id="ARBA00001947"/>
    </source>
</evidence>
<dbReference type="SMART" id="SM00487">
    <property type="entry name" value="DEXDc"/>
    <property type="match status" value="1"/>
</dbReference>
<comment type="cofactor">
    <cofactor evidence="2">
        <name>Zn(2+)</name>
        <dbReference type="ChEBI" id="CHEBI:29105"/>
    </cofactor>
</comment>
<dbReference type="AlphaFoldDB" id="A0A4R1MZM1"/>
<dbReference type="GO" id="GO:0003677">
    <property type="term" value="F:DNA binding"/>
    <property type="evidence" value="ECO:0007669"/>
    <property type="project" value="UniProtKB-KW"/>
</dbReference>
<evidence type="ECO:0000256" key="3">
    <source>
        <dbReference type="ARBA" id="ARBA00005446"/>
    </source>
</evidence>
<evidence type="ECO:0000256" key="1">
    <source>
        <dbReference type="ARBA" id="ARBA00001946"/>
    </source>
</evidence>
<dbReference type="GO" id="GO:0043590">
    <property type="term" value="C:bacterial nucleoid"/>
    <property type="evidence" value="ECO:0007669"/>
    <property type="project" value="TreeGrafter"/>
</dbReference>
<dbReference type="Pfam" id="PF09382">
    <property type="entry name" value="RQC"/>
    <property type="match status" value="1"/>
</dbReference>
<dbReference type="SUPFAM" id="SSF52540">
    <property type="entry name" value="P-loop containing nucleoside triphosphate hydrolases"/>
    <property type="match status" value="1"/>
</dbReference>
<keyword evidence="13" id="KW-0234">DNA repair</keyword>
<dbReference type="PROSITE" id="PS50967">
    <property type="entry name" value="HRDC"/>
    <property type="match status" value="1"/>
</dbReference>
<dbReference type="InterPro" id="IPR011545">
    <property type="entry name" value="DEAD/DEAH_box_helicase_dom"/>
</dbReference>
<dbReference type="Proteomes" id="UP000294545">
    <property type="component" value="Unassembled WGS sequence"/>
</dbReference>
<dbReference type="PROSITE" id="PS51194">
    <property type="entry name" value="HELICASE_CTER"/>
    <property type="match status" value="1"/>
</dbReference>
<proteinExistence type="inferred from homology"/>
<dbReference type="FunFam" id="1.10.150.80:FF:000002">
    <property type="entry name" value="ATP-dependent DNA helicase RecQ"/>
    <property type="match status" value="1"/>
</dbReference>
<dbReference type="CDD" id="cd18794">
    <property type="entry name" value="SF2_C_RecQ"/>
    <property type="match status" value="1"/>
</dbReference>
<dbReference type="Pfam" id="PF16124">
    <property type="entry name" value="RecQ_Zn_bind"/>
    <property type="match status" value="1"/>
</dbReference>
<dbReference type="Pfam" id="PF00270">
    <property type="entry name" value="DEAD"/>
    <property type="match status" value="1"/>
</dbReference>
<dbReference type="CDD" id="cd17920">
    <property type="entry name" value="DEXHc_RecQ"/>
    <property type="match status" value="1"/>
</dbReference>
<dbReference type="GO" id="GO:0006281">
    <property type="term" value="P:DNA repair"/>
    <property type="evidence" value="ECO:0007669"/>
    <property type="project" value="UniProtKB-KW"/>
</dbReference>
<keyword evidence="9" id="KW-0862">Zinc</keyword>
<dbReference type="InterPro" id="IPR027417">
    <property type="entry name" value="P-loop_NTPase"/>
</dbReference>